<dbReference type="Gene3D" id="1.10.260.40">
    <property type="entry name" value="lambda repressor-like DNA-binding domains"/>
    <property type="match status" value="1"/>
</dbReference>
<dbReference type="GO" id="GO:0003677">
    <property type="term" value="F:DNA binding"/>
    <property type="evidence" value="ECO:0007669"/>
    <property type="project" value="InterPro"/>
</dbReference>
<dbReference type="EMBL" id="SMRT01000007">
    <property type="protein sequence ID" value="TDF96599.1"/>
    <property type="molecule type" value="Genomic_DNA"/>
</dbReference>
<evidence type="ECO:0000313" key="2">
    <source>
        <dbReference type="Proteomes" id="UP000295636"/>
    </source>
</evidence>
<keyword evidence="2" id="KW-1185">Reference proteome</keyword>
<sequence length="239" mass="26930">MGYYETLNEMVDKSGFTLKEIAQKCEENGVKITPSYISKILTTRQSPASDEVNKALATVCNSDIDNFRYEAFMEKAPEFIKDLLGNVAHFFRDFLSKVTTDSYPEEIIPLLAEQQDGLSDYEIINHSLGSTSELFNFFIELKDNALFGDGVGLKYEEGDMSPIIPQGSNIHFSYISDIKSGDIVFAIEEDTGIHTIGRFIPIDDKVVIIKEDISLIPKTYKKEEIKIVAKIGKIVKYLE</sequence>
<dbReference type="InterPro" id="IPR001387">
    <property type="entry name" value="Cro/C1-type_HTH"/>
</dbReference>
<dbReference type="InterPro" id="IPR010982">
    <property type="entry name" value="Lambda_DNA-bd_dom_sf"/>
</dbReference>
<evidence type="ECO:0000313" key="1">
    <source>
        <dbReference type="EMBL" id="TDF96599.1"/>
    </source>
</evidence>
<accession>A0A4R5KLY1</accession>
<dbReference type="Proteomes" id="UP000295636">
    <property type="component" value="Unassembled WGS sequence"/>
</dbReference>
<dbReference type="CDD" id="cd00093">
    <property type="entry name" value="HTH_XRE"/>
    <property type="match status" value="1"/>
</dbReference>
<dbReference type="RefSeq" id="WP_133229843.1">
    <property type="nucleotide sequence ID" value="NZ_SMRT01000007.1"/>
</dbReference>
<name>A0A4R5KLY1_9BACL</name>
<reference evidence="1 2" key="1">
    <citation type="submission" date="2019-03" db="EMBL/GenBank/DDBJ databases">
        <title>This is whole genome sequence of Paenibacillus sp MS74 strain.</title>
        <authorList>
            <person name="Trinh H.N."/>
        </authorList>
    </citation>
    <scope>NUCLEOTIDE SEQUENCE [LARGE SCALE GENOMIC DNA]</scope>
    <source>
        <strain evidence="1 2">MS74</strain>
    </source>
</reference>
<dbReference type="OrthoDB" id="2651434at2"/>
<proteinExistence type="predicted"/>
<comment type="caution">
    <text evidence="1">The sequence shown here is derived from an EMBL/GenBank/DDBJ whole genome shotgun (WGS) entry which is preliminary data.</text>
</comment>
<dbReference type="AlphaFoldDB" id="A0A4R5KLY1"/>
<protein>
    <submittedName>
        <fullName evidence="1">Uncharacterized protein</fullName>
    </submittedName>
</protein>
<gene>
    <name evidence="1" type="ORF">E1757_16005</name>
</gene>
<organism evidence="1 2">
    <name type="scientific">Paenibacillus piri</name>
    <dbReference type="NCBI Taxonomy" id="2547395"/>
    <lineage>
        <taxon>Bacteria</taxon>
        <taxon>Bacillati</taxon>
        <taxon>Bacillota</taxon>
        <taxon>Bacilli</taxon>
        <taxon>Bacillales</taxon>
        <taxon>Paenibacillaceae</taxon>
        <taxon>Paenibacillus</taxon>
    </lineage>
</organism>